<dbReference type="AlphaFoldDB" id="A0A177WGY3"/>
<evidence type="ECO:0000313" key="3">
    <source>
        <dbReference type="EMBL" id="OAJ39333.1"/>
    </source>
</evidence>
<reference evidence="3 4" key="2">
    <citation type="submission" date="2016-05" db="EMBL/GenBank/DDBJ databases">
        <title>Lineage-specific infection strategies underlie the spectrum of fungal disease in amphibians.</title>
        <authorList>
            <person name="Cuomo C.A."/>
            <person name="Farrer R.A."/>
            <person name="James T."/>
            <person name="Longcore J."/>
            <person name="Birren B."/>
        </authorList>
    </citation>
    <scope>NUCLEOTIDE SEQUENCE [LARGE SCALE GENOMIC DNA]</scope>
    <source>
        <strain evidence="3 4">JEL423</strain>
    </source>
</reference>
<evidence type="ECO:0000256" key="1">
    <source>
        <dbReference type="SAM" id="MobiDB-lite"/>
    </source>
</evidence>
<proteinExistence type="predicted"/>
<feature type="region of interest" description="Disordered" evidence="1">
    <location>
        <begin position="513"/>
        <end position="543"/>
    </location>
</feature>
<dbReference type="OrthoDB" id="7691805at2759"/>
<feature type="domain" description="Retrovirus-related Pol polyprotein from transposon TNT 1-94-like beta-barrel" evidence="2">
    <location>
        <begin position="173"/>
        <end position="251"/>
    </location>
</feature>
<dbReference type="VEuPathDB" id="FungiDB:BDEG_23191"/>
<gene>
    <name evidence="3" type="ORF">BDEG_23191</name>
</gene>
<dbReference type="InterPro" id="IPR054722">
    <property type="entry name" value="PolX-like_BBD"/>
</dbReference>
<feature type="compositionally biased region" description="Polar residues" evidence="1">
    <location>
        <begin position="41"/>
        <end position="70"/>
    </location>
</feature>
<dbReference type="PANTHER" id="PTHR11439:SF483">
    <property type="entry name" value="PEPTIDE SYNTHASE GLIP-LIKE, PUTATIVE (AFU_ORTHOLOGUE AFUA_3G12920)-RELATED"/>
    <property type="match status" value="1"/>
</dbReference>
<dbReference type="CDD" id="cd09272">
    <property type="entry name" value="RNase_HI_RT_Ty1"/>
    <property type="match status" value="1"/>
</dbReference>
<evidence type="ECO:0000259" key="2">
    <source>
        <dbReference type="Pfam" id="PF22936"/>
    </source>
</evidence>
<feature type="compositionally biased region" description="Low complexity" evidence="1">
    <location>
        <begin position="83"/>
        <end position="95"/>
    </location>
</feature>
<feature type="region of interest" description="Disordered" evidence="1">
    <location>
        <begin position="30"/>
        <end position="96"/>
    </location>
</feature>
<dbReference type="PANTHER" id="PTHR11439">
    <property type="entry name" value="GAG-POL-RELATED RETROTRANSPOSON"/>
    <property type="match status" value="1"/>
</dbReference>
<dbReference type="Pfam" id="PF22936">
    <property type="entry name" value="Pol_BBD"/>
    <property type="match status" value="1"/>
</dbReference>
<reference evidence="3 4" key="1">
    <citation type="submission" date="2006-10" db="EMBL/GenBank/DDBJ databases">
        <title>The Genome Sequence of Batrachochytrium dendrobatidis JEL423.</title>
        <authorList>
            <consortium name="The Broad Institute Genome Sequencing Platform"/>
            <person name="Birren B."/>
            <person name="Lander E."/>
            <person name="Galagan J."/>
            <person name="Cuomo C."/>
            <person name="Devon K."/>
            <person name="Jaffe D."/>
            <person name="Butler J."/>
            <person name="Alvarez P."/>
            <person name="Gnerre S."/>
            <person name="Grabherr M."/>
            <person name="Kleber M."/>
            <person name="Mauceli E."/>
            <person name="Brockman W."/>
            <person name="Young S."/>
            <person name="LaButti K."/>
            <person name="Sykes S."/>
            <person name="DeCaprio D."/>
            <person name="Crawford M."/>
            <person name="Koehrsen M."/>
            <person name="Engels R."/>
            <person name="Montgomery P."/>
            <person name="Pearson M."/>
            <person name="Howarth C."/>
            <person name="Larson L."/>
            <person name="White J."/>
            <person name="O'Leary S."/>
            <person name="Kodira C."/>
            <person name="Zeng Q."/>
            <person name="Yandava C."/>
            <person name="Alvarado L."/>
            <person name="Longcore J."/>
            <person name="James T."/>
        </authorList>
    </citation>
    <scope>NUCLEOTIDE SEQUENCE [LARGE SCALE GENOMIC DNA]</scope>
    <source>
        <strain evidence="3 4">JEL423</strain>
    </source>
</reference>
<dbReference type="STRING" id="403673.A0A177WGY3"/>
<feature type="compositionally biased region" description="Basic and acidic residues" evidence="1">
    <location>
        <begin position="534"/>
        <end position="543"/>
    </location>
</feature>
<name>A0A177WGY3_BATDL</name>
<accession>A0A177WGY3</accession>
<organism evidence="3 4">
    <name type="scientific">Batrachochytrium dendrobatidis (strain JEL423)</name>
    <dbReference type="NCBI Taxonomy" id="403673"/>
    <lineage>
        <taxon>Eukaryota</taxon>
        <taxon>Fungi</taxon>
        <taxon>Fungi incertae sedis</taxon>
        <taxon>Chytridiomycota</taxon>
        <taxon>Chytridiomycota incertae sedis</taxon>
        <taxon>Chytridiomycetes</taxon>
        <taxon>Rhizophydiales</taxon>
        <taxon>Rhizophydiales incertae sedis</taxon>
        <taxon>Batrachochytrium</taxon>
    </lineage>
</organism>
<dbReference type="Proteomes" id="UP000077115">
    <property type="component" value="Unassembled WGS sequence"/>
</dbReference>
<dbReference type="EMBL" id="DS022303">
    <property type="protein sequence ID" value="OAJ39333.1"/>
    <property type="molecule type" value="Genomic_DNA"/>
</dbReference>
<protein>
    <recommendedName>
        <fullName evidence="2">Retrovirus-related Pol polyprotein from transposon TNT 1-94-like beta-barrel domain-containing protein</fullName>
    </recommendedName>
</protein>
<evidence type="ECO:0000313" key="4">
    <source>
        <dbReference type="Proteomes" id="UP000077115"/>
    </source>
</evidence>
<sequence length="867" mass="95286">MSPAGSHAVKITDGLYIPKLQNAEVALHSSFGQRKPPRAYYNNQSHFKGTDNKGNYSNDSNQDVHYNNQPHLRGFTNGDHSNDSNQNVQNSNNSSYWPNGKKKILCRNCGKLGSHLAKDCRARSSNNSQSNSNYASTSCANLNANNDFSFHNTTTSPKTDYCSISRNSVNEIILDSGATTHMVCNKNWLSNTVPLQNHSVKGSMKTATNAECKGSLQLKVWNGKASRVITINNVLYVPGFEVNLISPGKLAVEFGCWTKLNKQGAVLYTKDNVEVLRAHKVGTLDIIDCEILIPNKQIHASVRKSSLSGIKKPKANIKVVAESTQFISNEAINASSPRIQELSQPDSEVEDTPLKSKTQGPYYYYKRQPDFDYMNSSLVSANISNSTFPSNWKQAMTAPDANLWKIAADKETESMAPLFTHSYNLGGGITPSVPIVINNVVSPETPEIPEIPYRASTLTGGESKSGRRQAPLFTHSYNLGGGITPSVPIVINNVEGLLGRAISKNKAIKTSLNKSSLAGYRKPNRKSRSKSQGSRKEVQERPVDVMNRDRAMMAAPIKSTVTVEYPGAISETADASEPSIQAAVEQRMVENLPTTTSQKEHYLKNVLKRFYMLDCKPVATPIESGTNLTASLPTEPVTDAPYREAVGALMYAMVATRPDLGAAIGQVSRFMHHPNDTHWTAVKRILRYVKYSLNYSLTLGGDNTTLVGYCDADWAGDVDSRKSTSGYTCFLGNSCILWRSTKQTSVAISTMEAEYAAAVTATQELLFLRNMLSELGLTQERATILYSDSQSAIANTENQAPNHATTKHMDVKLKFLRDQVSQKNILVRYIRTQDQIADIMTKGLPRIAFAQFSDLLGLRAVQGEEGC</sequence>